<organism evidence="18 19">
    <name type="scientific">Serendipita vermifera MAFF 305830</name>
    <dbReference type="NCBI Taxonomy" id="933852"/>
    <lineage>
        <taxon>Eukaryota</taxon>
        <taxon>Fungi</taxon>
        <taxon>Dikarya</taxon>
        <taxon>Basidiomycota</taxon>
        <taxon>Agaricomycotina</taxon>
        <taxon>Agaricomycetes</taxon>
        <taxon>Sebacinales</taxon>
        <taxon>Serendipitaceae</taxon>
        <taxon>Serendipita</taxon>
    </lineage>
</organism>
<dbReference type="GO" id="GO:0004497">
    <property type="term" value="F:monooxygenase activity"/>
    <property type="evidence" value="ECO:0007669"/>
    <property type="project" value="UniProtKB-KW"/>
</dbReference>
<dbReference type="PANTHER" id="PTHR33353">
    <property type="entry name" value="PUTATIVE (AFU_ORTHOLOGUE AFUA_1G12560)-RELATED"/>
    <property type="match status" value="1"/>
</dbReference>
<evidence type="ECO:0000256" key="11">
    <source>
        <dbReference type="ARBA" id="ARBA00023277"/>
    </source>
</evidence>
<evidence type="ECO:0000256" key="14">
    <source>
        <dbReference type="ARBA" id="ARBA00045077"/>
    </source>
</evidence>
<dbReference type="InterPro" id="IPR049892">
    <property type="entry name" value="AA9"/>
</dbReference>
<keyword evidence="4" id="KW-0479">Metal-binding</keyword>
<evidence type="ECO:0000256" key="2">
    <source>
        <dbReference type="ARBA" id="ARBA00004613"/>
    </source>
</evidence>
<keyword evidence="11" id="KW-0119">Carbohydrate metabolism</keyword>
<evidence type="ECO:0000313" key="18">
    <source>
        <dbReference type="EMBL" id="KIM21889.1"/>
    </source>
</evidence>
<comment type="catalytic activity">
    <reaction evidence="14">
        <text>[(1-&gt;4)-beta-D-glucosyl]n+m + reduced acceptor + O2 = 4-dehydro-beta-D-glucosyl-[(1-&gt;4)-beta-D-glucosyl]n-1 + [(1-&gt;4)-beta-D-glucosyl]m + acceptor + H2O.</text>
        <dbReference type="EC" id="1.14.99.56"/>
    </reaction>
</comment>
<evidence type="ECO:0000256" key="9">
    <source>
        <dbReference type="ARBA" id="ARBA00023033"/>
    </source>
</evidence>
<evidence type="ECO:0000256" key="1">
    <source>
        <dbReference type="ARBA" id="ARBA00001973"/>
    </source>
</evidence>
<evidence type="ECO:0000256" key="6">
    <source>
        <dbReference type="ARBA" id="ARBA00023001"/>
    </source>
</evidence>
<evidence type="ECO:0000313" key="19">
    <source>
        <dbReference type="Proteomes" id="UP000054097"/>
    </source>
</evidence>
<evidence type="ECO:0000256" key="3">
    <source>
        <dbReference type="ARBA" id="ARBA00022525"/>
    </source>
</evidence>
<comment type="subcellular location">
    <subcellularLocation>
        <location evidence="2">Secreted</location>
    </subcellularLocation>
</comment>
<reference evidence="18 19" key="1">
    <citation type="submission" date="2014-04" db="EMBL/GenBank/DDBJ databases">
        <authorList>
            <consortium name="DOE Joint Genome Institute"/>
            <person name="Kuo A."/>
            <person name="Zuccaro A."/>
            <person name="Kohler A."/>
            <person name="Nagy L.G."/>
            <person name="Floudas D."/>
            <person name="Copeland A."/>
            <person name="Barry K.W."/>
            <person name="Cichocki N."/>
            <person name="Veneault-Fourrey C."/>
            <person name="LaButti K."/>
            <person name="Lindquist E.A."/>
            <person name="Lipzen A."/>
            <person name="Lundell T."/>
            <person name="Morin E."/>
            <person name="Murat C."/>
            <person name="Sun H."/>
            <person name="Tunlid A."/>
            <person name="Henrissat B."/>
            <person name="Grigoriev I.V."/>
            <person name="Hibbett D.S."/>
            <person name="Martin F."/>
            <person name="Nordberg H.P."/>
            <person name="Cantor M.N."/>
            <person name="Hua S.X."/>
        </authorList>
    </citation>
    <scope>NUCLEOTIDE SEQUENCE [LARGE SCALE GENOMIC DNA]</scope>
    <source>
        <strain evidence="18 19">MAFF 305830</strain>
    </source>
</reference>
<evidence type="ECO:0000256" key="16">
    <source>
        <dbReference type="SAM" id="SignalP"/>
    </source>
</evidence>
<keyword evidence="5 16" id="KW-0732">Signal</keyword>
<dbReference type="Proteomes" id="UP000054097">
    <property type="component" value="Unassembled WGS sequence"/>
</dbReference>
<evidence type="ECO:0000256" key="7">
    <source>
        <dbReference type="ARBA" id="ARBA00023002"/>
    </source>
</evidence>
<evidence type="ECO:0000256" key="13">
    <source>
        <dbReference type="ARBA" id="ARBA00044502"/>
    </source>
</evidence>
<protein>
    <recommendedName>
        <fullName evidence="15">lytic cellulose monooxygenase (C4-dehydrogenating)</fullName>
        <ecNumber evidence="15">1.14.99.56</ecNumber>
    </recommendedName>
</protein>
<dbReference type="AlphaFoldDB" id="A0A0C3AP86"/>
<gene>
    <name evidence="18" type="ORF">M408DRAFT_47015</name>
</gene>
<keyword evidence="19" id="KW-1185">Reference proteome</keyword>
<keyword evidence="9" id="KW-0503">Monooxygenase</keyword>
<dbReference type="Pfam" id="PF03443">
    <property type="entry name" value="AA9"/>
    <property type="match status" value="1"/>
</dbReference>
<evidence type="ECO:0000256" key="10">
    <source>
        <dbReference type="ARBA" id="ARBA00023157"/>
    </source>
</evidence>
<reference evidence="19" key="2">
    <citation type="submission" date="2015-01" db="EMBL/GenBank/DDBJ databases">
        <title>Evolutionary Origins and Diversification of the Mycorrhizal Mutualists.</title>
        <authorList>
            <consortium name="DOE Joint Genome Institute"/>
            <consortium name="Mycorrhizal Genomics Consortium"/>
            <person name="Kohler A."/>
            <person name="Kuo A."/>
            <person name="Nagy L.G."/>
            <person name="Floudas D."/>
            <person name="Copeland A."/>
            <person name="Barry K.W."/>
            <person name="Cichocki N."/>
            <person name="Veneault-Fourrey C."/>
            <person name="LaButti K."/>
            <person name="Lindquist E.A."/>
            <person name="Lipzen A."/>
            <person name="Lundell T."/>
            <person name="Morin E."/>
            <person name="Murat C."/>
            <person name="Riley R."/>
            <person name="Ohm R."/>
            <person name="Sun H."/>
            <person name="Tunlid A."/>
            <person name="Henrissat B."/>
            <person name="Grigoriev I.V."/>
            <person name="Hibbett D.S."/>
            <person name="Martin F."/>
        </authorList>
    </citation>
    <scope>NUCLEOTIDE SEQUENCE [LARGE SCALE GENOMIC DNA]</scope>
    <source>
        <strain evidence="19">MAFF 305830</strain>
    </source>
</reference>
<accession>A0A0C3AP86</accession>
<dbReference type="CDD" id="cd21175">
    <property type="entry name" value="LPMO_AA9"/>
    <property type="match status" value="1"/>
</dbReference>
<dbReference type="Gene3D" id="2.70.50.70">
    <property type="match status" value="1"/>
</dbReference>
<dbReference type="PANTHER" id="PTHR33353:SF10">
    <property type="entry name" value="ENDO-BETA-1,4-GLUCANASE D"/>
    <property type="match status" value="1"/>
</dbReference>
<keyword evidence="6" id="KW-0136">Cellulose degradation</keyword>
<evidence type="ECO:0000256" key="4">
    <source>
        <dbReference type="ARBA" id="ARBA00022723"/>
    </source>
</evidence>
<dbReference type="HOGENOM" id="CLU_031730_4_2_1"/>
<keyword evidence="18" id="KW-0378">Hydrolase</keyword>
<dbReference type="GO" id="GO:0005576">
    <property type="term" value="C:extracellular region"/>
    <property type="evidence" value="ECO:0007669"/>
    <property type="project" value="UniProtKB-SubCell"/>
</dbReference>
<sequence length="207" mass="21404">MKGFITCLALALSTLPNVEAHYRFTSLITGGTTTTAYQYVRQNTNYNSPILSYLIFTDFRCNAGGGTGTATFTATVAAGATVGFALDQAIFHPGVLNVYMSKAPGTAAAYDGSGGWFKIYQVTAVTNGGTSITWPTDNATQFTFKIPSSISAGNYLLRIEHIALHSASSTAGAQTSIRCAQLTVTGGGSASPATVSIPGVYSATDPG</sequence>
<proteinExistence type="inferred from homology"/>
<dbReference type="EC" id="1.14.99.56" evidence="15"/>
<dbReference type="GO" id="GO:0046872">
    <property type="term" value="F:metal ion binding"/>
    <property type="evidence" value="ECO:0007669"/>
    <property type="project" value="UniProtKB-KW"/>
</dbReference>
<keyword evidence="12" id="KW-0624">Polysaccharide degradation</keyword>
<feature type="domain" description="Auxiliary Activity family 9 catalytic" evidence="17">
    <location>
        <begin position="21"/>
        <end position="207"/>
    </location>
</feature>
<keyword evidence="3" id="KW-0964">Secreted</keyword>
<dbReference type="GO" id="GO:0016787">
    <property type="term" value="F:hydrolase activity"/>
    <property type="evidence" value="ECO:0007669"/>
    <property type="project" value="UniProtKB-KW"/>
</dbReference>
<evidence type="ECO:0000256" key="8">
    <source>
        <dbReference type="ARBA" id="ARBA00023008"/>
    </source>
</evidence>
<name>A0A0C3AP86_SERVB</name>
<evidence type="ECO:0000256" key="5">
    <source>
        <dbReference type="ARBA" id="ARBA00022729"/>
    </source>
</evidence>
<dbReference type="STRING" id="933852.A0A0C3AP86"/>
<evidence type="ECO:0000256" key="15">
    <source>
        <dbReference type="ARBA" id="ARBA00047174"/>
    </source>
</evidence>
<evidence type="ECO:0000256" key="12">
    <source>
        <dbReference type="ARBA" id="ARBA00023326"/>
    </source>
</evidence>
<keyword evidence="7" id="KW-0560">Oxidoreductase</keyword>
<dbReference type="InterPro" id="IPR005103">
    <property type="entry name" value="AA9_LPMO"/>
</dbReference>
<feature type="signal peptide" evidence="16">
    <location>
        <begin position="1"/>
        <end position="20"/>
    </location>
</feature>
<dbReference type="OrthoDB" id="3496539at2759"/>
<dbReference type="EMBL" id="KN824369">
    <property type="protein sequence ID" value="KIM21889.1"/>
    <property type="molecule type" value="Genomic_DNA"/>
</dbReference>
<keyword evidence="10" id="KW-1015">Disulfide bond</keyword>
<keyword evidence="8" id="KW-0186">Copper</keyword>
<comment type="cofactor">
    <cofactor evidence="1">
        <name>Cu(2+)</name>
        <dbReference type="ChEBI" id="CHEBI:29036"/>
    </cofactor>
</comment>
<feature type="chain" id="PRO_5002175404" description="lytic cellulose monooxygenase (C4-dehydrogenating)" evidence="16">
    <location>
        <begin position="21"/>
        <end position="207"/>
    </location>
</feature>
<comment type="similarity">
    <text evidence="13">Belongs to the polysaccharide monooxygenase AA9 family.</text>
</comment>
<evidence type="ECO:0000259" key="17">
    <source>
        <dbReference type="Pfam" id="PF03443"/>
    </source>
</evidence>
<dbReference type="GO" id="GO:0030245">
    <property type="term" value="P:cellulose catabolic process"/>
    <property type="evidence" value="ECO:0007669"/>
    <property type="project" value="UniProtKB-KW"/>
</dbReference>
<feature type="non-terminal residue" evidence="18">
    <location>
        <position position="207"/>
    </location>
</feature>